<reference evidence="2" key="2">
    <citation type="submission" date="2015-01" db="EMBL/GenBank/DDBJ databases">
        <title>Evolutionary Origins and Diversification of the Mycorrhizal Mutualists.</title>
        <authorList>
            <consortium name="DOE Joint Genome Institute"/>
            <consortium name="Mycorrhizal Genomics Consortium"/>
            <person name="Kohler A."/>
            <person name="Kuo A."/>
            <person name="Nagy L.G."/>
            <person name="Floudas D."/>
            <person name="Copeland A."/>
            <person name="Barry K.W."/>
            <person name="Cichocki N."/>
            <person name="Veneault-Fourrey C."/>
            <person name="LaButti K."/>
            <person name="Lindquist E.A."/>
            <person name="Lipzen A."/>
            <person name="Lundell T."/>
            <person name="Morin E."/>
            <person name="Murat C."/>
            <person name="Riley R."/>
            <person name="Ohm R."/>
            <person name="Sun H."/>
            <person name="Tunlid A."/>
            <person name="Henrissat B."/>
            <person name="Grigoriev I.V."/>
            <person name="Hibbett D.S."/>
            <person name="Martin F."/>
        </authorList>
    </citation>
    <scope>NUCLEOTIDE SEQUENCE [LARGE SCALE GENOMIC DNA]</scope>
    <source>
        <strain evidence="2">Marx 270</strain>
    </source>
</reference>
<dbReference type="HOGENOM" id="CLU_2292845_0_0_1"/>
<accession>A0A0C3JVS4</accession>
<sequence>MNKNNVRETGARPSRTEALPVHLCPASGIGMVLDGQVVDLRCPPAYRSIIQVTSYSSPICERRRHHLCKLFKKCRLPVAQEWNQYIIRRYICPLSPRWRAG</sequence>
<reference evidence="1 2" key="1">
    <citation type="submission" date="2014-04" db="EMBL/GenBank/DDBJ databases">
        <authorList>
            <consortium name="DOE Joint Genome Institute"/>
            <person name="Kuo A."/>
            <person name="Kohler A."/>
            <person name="Costa M.D."/>
            <person name="Nagy L.G."/>
            <person name="Floudas D."/>
            <person name="Copeland A."/>
            <person name="Barry K.W."/>
            <person name="Cichocki N."/>
            <person name="Veneault-Fourrey C."/>
            <person name="LaButti K."/>
            <person name="Lindquist E.A."/>
            <person name="Lipzen A."/>
            <person name="Lundell T."/>
            <person name="Morin E."/>
            <person name="Murat C."/>
            <person name="Sun H."/>
            <person name="Tunlid A."/>
            <person name="Henrissat B."/>
            <person name="Grigoriev I.V."/>
            <person name="Hibbett D.S."/>
            <person name="Martin F."/>
            <person name="Nordberg H.P."/>
            <person name="Cantor M.N."/>
            <person name="Hua S.X."/>
        </authorList>
    </citation>
    <scope>NUCLEOTIDE SEQUENCE [LARGE SCALE GENOMIC DNA]</scope>
    <source>
        <strain evidence="1 2">Marx 270</strain>
    </source>
</reference>
<organism evidence="1 2">
    <name type="scientific">Pisolithus tinctorius Marx 270</name>
    <dbReference type="NCBI Taxonomy" id="870435"/>
    <lineage>
        <taxon>Eukaryota</taxon>
        <taxon>Fungi</taxon>
        <taxon>Dikarya</taxon>
        <taxon>Basidiomycota</taxon>
        <taxon>Agaricomycotina</taxon>
        <taxon>Agaricomycetes</taxon>
        <taxon>Agaricomycetidae</taxon>
        <taxon>Boletales</taxon>
        <taxon>Sclerodermatineae</taxon>
        <taxon>Pisolithaceae</taxon>
        <taxon>Pisolithus</taxon>
    </lineage>
</organism>
<evidence type="ECO:0000313" key="2">
    <source>
        <dbReference type="Proteomes" id="UP000054217"/>
    </source>
</evidence>
<dbReference type="Proteomes" id="UP000054217">
    <property type="component" value="Unassembled WGS sequence"/>
</dbReference>
<name>A0A0C3JVS4_PISTI</name>
<dbReference type="EMBL" id="KN831987">
    <property type="protein sequence ID" value="KIO01542.1"/>
    <property type="molecule type" value="Genomic_DNA"/>
</dbReference>
<keyword evidence="2" id="KW-1185">Reference proteome</keyword>
<dbReference type="AlphaFoldDB" id="A0A0C3JVS4"/>
<proteinExistence type="predicted"/>
<dbReference type="InParanoid" id="A0A0C3JVS4"/>
<gene>
    <name evidence="1" type="ORF">M404DRAFT_726936</name>
</gene>
<evidence type="ECO:0000313" key="1">
    <source>
        <dbReference type="EMBL" id="KIO01542.1"/>
    </source>
</evidence>
<protein>
    <submittedName>
        <fullName evidence="1">Uncharacterized protein</fullName>
    </submittedName>
</protein>